<proteinExistence type="predicted"/>
<dbReference type="RefSeq" id="WP_027907142.1">
    <property type="nucleotide sequence ID" value="NZ_JANIAM010000015.1"/>
</dbReference>
<accession>A0A9X4DEX3</accession>
<evidence type="ECO:0000313" key="2">
    <source>
        <dbReference type="EMBL" id="MDD2114200.1"/>
    </source>
</evidence>
<evidence type="ECO:0000313" key="3">
    <source>
        <dbReference type="Proteomes" id="UP001150728"/>
    </source>
</evidence>
<gene>
    <name evidence="1" type="ORF">NP554_18670</name>
    <name evidence="2" type="ORF">NP554_20685</name>
</gene>
<reference evidence="1" key="1">
    <citation type="submission" date="2022-07" db="EMBL/GenBank/DDBJ databases">
        <title>Multi-strain Analysis of Pseudomonas putida Reveals Metabolic and Genetic Diversity.</title>
        <authorList>
            <person name="Monk J.M."/>
        </authorList>
    </citation>
    <scope>NUCLEOTIDE SEQUENCE</scope>
    <source>
        <strain evidence="1">17633</strain>
    </source>
</reference>
<dbReference type="AlphaFoldDB" id="A0A9X4DEX3"/>
<sequence>MSPANEAVQQHDVEVARFRRNDFADLEAWAEEVGVSTDELAAQILKKATHFLAQRGKPKSNNVVPFAAPR</sequence>
<organism evidence="1 3">
    <name type="scientific">Pseudomonas asiatica</name>
    <dbReference type="NCBI Taxonomy" id="2219225"/>
    <lineage>
        <taxon>Bacteria</taxon>
        <taxon>Pseudomonadati</taxon>
        <taxon>Pseudomonadota</taxon>
        <taxon>Gammaproteobacteria</taxon>
        <taxon>Pseudomonadales</taxon>
        <taxon>Pseudomonadaceae</taxon>
        <taxon>Pseudomonas</taxon>
    </lineage>
</organism>
<dbReference type="Proteomes" id="UP001150728">
    <property type="component" value="Unassembled WGS sequence"/>
</dbReference>
<comment type="caution">
    <text evidence="1">The sequence shown here is derived from an EMBL/GenBank/DDBJ whole genome shotgun (WGS) entry which is preliminary data.</text>
</comment>
<name>A0A9X4DEX3_9PSED</name>
<evidence type="ECO:0000313" key="1">
    <source>
        <dbReference type="EMBL" id="MDD2113802.1"/>
    </source>
</evidence>
<dbReference type="EMBL" id="JANIAM010000018">
    <property type="protein sequence ID" value="MDD2114200.1"/>
    <property type="molecule type" value="Genomic_DNA"/>
</dbReference>
<protein>
    <submittedName>
        <fullName evidence="1">Uncharacterized protein</fullName>
    </submittedName>
</protein>
<dbReference type="EMBL" id="JANIAM010000015">
    <property type="protein sequence ID" value="MDD2113802.1"/>
    <property type="molecule type" value="Genomic_DNA"/>
</dbReference>